<reference evidence="16 17" key="1">
    <citation type="submission" date="2012-05" db="EMBL/GenBank/DDBJ databases">
        <authorList>
            <person name="Weinstock G."/>
            <person name="Sodergren E."/>
            <person name="Lobos E.A."/>
            <person name="Fulton L."/>
            <person name="Fulton R."/>
            <person name="Courtney L."/>
            <person name="Fronick C."/>
            <person name="O'Laughlin M."/>
            <person name="Godfrey J."/>
            <person name="Wilson R.M."/>
            <person name="Miner T."/>
            <person name="Farmer C."/>
            <person name="Delehaunty K."/>
            <person name="Cordes M."/>
            <person name="Minx P."/>
            <person name="Tomlinson C."/>
            <person name="Chen J."/>
            <person name="Wollam A."/>
            <person name="Pepin K.H."/>
            <person name="Bhonagiri V."/>
            <person name="Zhang X."/>
            <person name="Suruliraj S."/>
            <person name="Warren W."/>
            <person name="Mitreva M."/>
            <person name="Mardis E.R."/>
            <person name="Wilson R.K."/>
        </authorList>
    </citation>
    <scope>NUCLEOTIDE SEQUENCE [LARGE SCALE GENOMIC DNA]</scope>
    <source>
        <strain evidence="16 17">DSM 1785</strain>
    </source>
</reference>
<dbReference type="Pfam" id="PF08544">
    <property type="entry name" value="GHMP_kinases_C"/>
    <property type="match status" value="1"/>
</dbReference>
<dbReference type="PANTHER" id="PTHR20861:SF1">
    <property type="entry name" value="HOMOSERINE KINASE"/>
    <property type="match status" value="1"/>
</dbReference>
<dbReference type="PRINTS" id="PR00958">
    <property type="entry name" value="HOMSERKINASE"/>
</dbReference>
<dbReference type="GO" id="GO:0004413">
    <property type="term" value="F:homoserine kinase activity"/>
    <property type="evidence" value="ECO:0007669"/>
    <property type="project" value="UniProtKB-UniRule"/>
</dbReference>
<dbReference type="GO" id="GO:0005737">
    <property type="term" value="C:cytoplasm"/>
    <property type="evidence" value="ECO:0007669"/>
    <property type="project" value="UniProtKB-SubCell"/>
</dbReference>
<dbReference type="SUPFAM" id="SSF55060">
    <property type="entry name" value="GHMP Kinase, C-terminal domain"/>
    <property type="match status" value="1"/>
</dbReference>
<evidence type="ECO:0000256" key="1">
    <source>
        <dbReference type="ARBA" id="ARBA00005015"/>
    </source>
</evidence>
<dbReference type="EMBL" id="AMEZ01000009">
    <property type="protein sequence ID" value="EKY29382.1"/>
    <property type="molecule type" value="Genomic_DNA"/>
</dbReference>
<evidence type="ECO:0000313" key="17">
    <source>
        <dbReference type="Proteomes" id="UP000010420"/>
    </source>
</evidence>
<evidence type="ECO:0000259" key="15">
    <source>
        <dbReference type="Pfam" id="PF08544"/>
    </source>
</evidence>
<evidence type="ECO:0000256" key="2">
    <source>
        <dbReference type="ARBA" id="ARBA00007370"/>
    </source>
</evidence>
<sequence length="297" mass="33152">MIRVRVPATSANLGPGFDSLGIALSIYNEYGFSLQDEGISFEGFEQEFKNEDNIIFMAMKKVFNKYNFKFKGLKIKIIKQDIPISRGLGSSSSCIVAGLIGAFALMNKELEKEEVFKLAIDIEGHPDNVCPAIFGGLVSTVMANGETLYNKIEIKNGVKFIALIPNFKLSTEKARAILPREVSFKDSVYNIGRAALLISCFMNGNYKLLREATKDRLHQQYRSKLIEGFDEVYEKVLNIGAYGCFLSGAGPTIMAIIDENDLDFVDDIKKFIKEEKLNWNIKELAIDKVGAKILKGD</sequence>
<keyword evidence="8 13" id="KW-0547">Nucleotide-binding</keyword>
<dbReference type="OrthoDB" id="9769912at2"/>
<dbReference type="EC" id="2.7.1.39" evidence="3 13"/>
<evidence type="ECO:0000256" key="7">
    <source>
        <dbReference type="ARBA" id="ARBA00022697"/>
    </source>
</evidence>
<dbReference type="eggNOG" id="COG0083">
    <property type="taxonomic scope" value="Bacteria"/>
</dbReference>
<dbReference type="InterPro" id="IPR006203">
    <property type="entry name" value="GHMP_knse_ATP-bd_CS"/>
</dbReference>
<dbReference type="NCBIfam" id="NF002288">
    <property type="entry name" value="PRK01212.1-4"/>
    <property type="match status" value="1"/>
</dbReference>
<comment type="pathway">
    <text evidence="1 13">Amino-acid biosynthesis; L-threonine biosynthesis; L-threonine from L-aspartate: step 4/5.</text>
</comment>
<protein>
    <recommendedName>
        <fullName evidence="4 13">Homoserine kinase</fullName>
        <shortName evidence="13">HK</shortName>
        <shortName evidence="13">HSK</shortName>
        <ecNumber evidence="3 13">2.7.1.39</ecNumber>
    </recommendedName>
</protein>
<dbReference type="Gene3D" id="3.30.70.890">
    <property type="entry name" value="GHMP kinase, C-terminal domain"/>
    <property type="match status" value="1"/>
</dbReference>
<evidence type="ECO:0000256" key="4">
    <source>
        <dbReference type="ARBA" id="ARBA00017858"/>
    </source>
</evidence>
<proteinExistence type="inferred from homology"/>
<evidence type="ECO:0000256" key="9">
    <source>
        <dbReference type="ARBA" id="ARBA00022777"/>
    </source>
</evidence>
<evidence type="ECO:0000256" key="12">
    <source>
        <dbReference type="ARBA" id="ARBA00049954"/>
    </source>
</evidence>
<feature type="binding site" evidence="13">
    <location>
        <begin position="83"/>
        <end position="93"/>
    </location>
    <ligand>
        <name>ATP</name>
        <dbReference type="ChEBI" id="CHEBI:30616"/>
    </ligand>
</feature>
<keyword evidence="9 13" id="KW-0418">Kinase</keyword>
<comment type="caution">
    <text evidence="16">The sequence shown here is derived from an EMBL/GenBank/DDBJ whole genome shotgun (WGS) entry which is preliminary data.</text>
</comment>
<evidence type="ECO:0000256" key="11">
    <source>
        <dbReference type="ARBA" id="ARBA00049375"/>
    </source>
</evidence>
<dbReference type="PROSITE" id="PS00627">
    <property type="entry name" value="GHMP_KINASES_ATP"/>
    <property type="match status" value="1"/>
</dbReference>
<organism evidence="16 17">
    <name type="scientific">Clostridium celatum DSM 1785</name>
    <dbReference type="NCBI Taxonomy" id="545697"/>
    <lineage>
        <taxon>Bacteria</taxon>
        <taxon>Bacillati</taxon>
        <taxon>Bacillota</taxon>
        <taxon>Clostridia</taxon>
        <taxon>Eubacteriales</taxon>
        <taxon>Clostridiaceae</taxon>
        <taxon>Clostridium</taxon>
    </lineage>
</organism>
<keyword evidence="10 13" id="KW-0067">ATP-binding</keyword>
<gene>
    <name evidence="13" type="primary">thrB</name>
    <name evidence="16" type="ORF">HMPREF0216_00243</name>
</gene>
<comment type="similarity">
    <text evidence="2 13">Belongs to the GHMP kinase family. Homoserine kinase subfamily.</text>
</comment>
<name>L1QP91_9CLOT</name>
<evidence type="ECO:0000259" key="14">
    <source>
        <dbReference type="Pfam" id="PF00288"/>
    </source>
</evidence>
<dbReference type="HOGENOM" id="CLU_041243_0_0_9"/>
<dbReference type="Gene3D" id="3.30.230.10">
    <property type="match status" value="1"/>
</dbReference>
<dbReference type="InterPro" id="IPR014721">
    <property type="entry name" value="Ribsml_uS5_D2-typ_fold_subgr"/>
</dbReference>
<dbReference type="Proteomes" id="UP000010420">
    <property type="component" value="Unassembled WGS sequence"/>
</dbReference>
<dbReference type="GO" id="GO:0009088">
    <property type="term" value="P:threonine biosynthetic process"/>
    <property type="evidence" value="ECO:0007669"/>
    <property type="project" value="UniProtKB-UniRule"/>
</dbReference>
<dbReference type="InterPro" id="IPR000870">
    <property type="entry name" value="Homoserine_kinase"/>
</dbReference>
<keyword evidence="6 13" id="KW-0808">Transferase</keyword>
<dbReference type="Pfam" id="PF00288">
    <property type="entry name" value="GHMP_kinases_N"/>
    <property type="match status" value="1"/>
</dbReference>
<dbReference type="RefSeq" id="WP_005210143.1">
    <property type="nucleotide sequence ID" value="NZ_KB291603.1"/>
</dbReference>
<evidence type="ECO:0000256" key="8">
    <source>
        <dbReference type="ARBA" id="ARBA00022741"/>
    </source>
</evidence>
<evidence type="ECO:0000256" key="13">
    <source>
        <dbReference type="HAMAP-Rule" id="MF_00384"/>
    </source>
</evidence>
<dbReference type="InterPro" id="IPR006204">
    <property type="entry name" value="GHMP_kinase_N_dom"/>
</dbReference>
<keyword evidence="13" id="KW-0963">Cytoplasm</keyword>
<dbReference type="InterPro" id="IPR036554">
    <property type="entry name" value="GHMP_kinase_C_sf"/>
</dbReference>
<dbReference type="HAMAP" id="MF_00384">
    <property type="entry name" value="Homoser_kinase"/>
    <property type="match status" value="1"/>
</dbReference>
<dbReference type="GO" id="GO:0005524">
    <property type="term" value="F:ATP binding"/>
    <property type="evidence" value="ECO:0007669"/>
    <property type="project" value="UniProtKB-UniRule"/>
</dbReference>
<keyword evidence="5 13" id="KW-0028">Amino-acid biosynthesis</keyword>
<dbReference type="PANTHER" id="PTHR20861">
    <property type="entry name" value="HOMOSERINE/4-DIPHOSPHOCYTIDYL-2-C-METHYL-D-ERYTHRITOL KINASE"/>
    <property type="match status" value="1"/>
</dbReference>
<dbReference type="UniPathway" id="UPA00050">
    <property type="reaction ID" value="UER00064"/>
</dbReference>
<accession>L1QP91</accession>
<evidence type="ECO:0000256" key="10">
    <source>
        <dbReference type="ARBA" id="ARBA00022840"/>
    </source>
</evidence>
<dbReference type="PATRIC" id="fig|545697.3.peg.239"/>
<dbReference type="InterPro" id="IPR020568">
    <property type="entry name" value="Ribosomal_Su5_D2-typ_SF"/>
</dbReference>
<comment type="function">
    <text evidence="12 13">Catalyzes the ATP-dependent phosphorylation of L-homoserine to L-homoserine phosphate.</text>
</comment>
<feature type="domain" description="GHMP kinase C-terminal" evidence="15">
    <location>
        <begin position="199"/>
        <end position="264"/>
    </location>
</feature>
<dbReference type="NCBIfam" id="TIGR00191">
    <property type="entry name" value="thrB"/>
    <property type="match status" value="1"/>
</dbReference>
<evidence type="ECO:0000313" key="16">
    <source>
        <dbReference type="EMBL" id="EKY29382.1"/>
    </source>
</evidence>
<evidence type="ECO:0000256" key="5">
    <source>
        <dbReference type="ARBA" id="ARBA00022605"/>
    </source>
</evidence>
<keyword evidence="7 13" id="KW-0791">Threonine biosynthesis</keyword>
<dbReference type="STRING" id="545697.HMPREF0216_00243"/>
<comment type="catalytic activity">
    <reaction evidence="11 13">
        <text>L-homoserine + ATP = O-phospho-L-homoserine + ADP + H(+)</text>
        <dbReference type="Rhea" id="RHEA:13985"/>
        <dbReference type="ChEBI" id="CHEBI:15378"/>
        <dbReference type="ChEBI" id="CHEBI:30616"/>
        <dbReference type="ChEBI" id="CHEBI:57476"/>
        <dbReference type="ChEBI" id="CHEBI:57590"/>
        <dbReference type="ChEBI" id="CHEBI:456216"/>
        <dbReference type="EC" id="2.7.1.39"/>
    </reaction>
</comment>
<comment type="subcellular location">
    <subcellularLocation>
        <location evidence="13">Cytoplasm</location>
    </subcellularLocation>
</comment>
<evidence type="ECO:0000256" key="3">
    <source>
        <dbReference type="ARBA" id="ARBA00012078"/>
    </source>
</evidence>
<feature type="domain" description="GHMP kinase N-terminal" evidence="14">
    <location>
        <begin position="53"/>
        <end position="136"/>
    </location>
</feature>
<dbReference type="InterPro" id="IPR013750">
    <property type="entry name" value="GHMP_kinase_C_dom"/>
</dbReference>
<keyword evidence="17" id="KW-1185">Reference proteome</keyword>
<evidence type="ECO:0000256" key="6">
    <source>
        <dbReference type="ARBA" id="ARBA00022679"/>
    </source>
</evidence>
<dbReference type="SUPFAM" id="SSF54211">
    <property type="entry name" value="Ribosomal protein S5 domain 2-like"/>
    <property type="match status" value="1"/>
</dbReference>
<dbReference type="PIRSF" id="PIRSF000676">
    <property type="entry name" value="Homoser_kin"/>
    <property type="match status" value="1"/>
</dbReference>
<dbReference type="AlphaFoldDB" id="L1QP91"/>